<gene>
    <name evidence="4" type="ORF">EV659_1028</name>
</gene>
<dbReference type="PANTHER" id="PTHR12147:SF26">
    <property type="entry name" value="PEPTIDASE M28 DOMAIN-CONTAINING PROTEIN"/>
    <property type="match status" value="1"/>
</dbReference>
<keyword evidence="2" id="KW-1133">Transmembrane helix</keyword>
<evidence type="ECO:0000259" key="3">
    <source>
        <dbReference type="Pfam" id="PF04389"/>
    </source>
</evidence>
<feature type="transmembrane region" description="Helical" evidence="2">
    <location>
        <begin position="457"/>
        <end position="475"/>
    </location>
</feature>
<feature type="transmembrane region" description="Helical" evidence="2">
    <location>
        <begin position="424"/>
        <end position="442"/>
    </location>
</feature>
<sequence length="887" mass="90383">MRALSPVPWQPLARLLLLPALLLAAGLVAWVTDGPPRPLPADAPASAFSAARAMDHVRVLAERPRPVGSPANAAARATLIERLRGLGLDPQVQQRRSVRTVPWGGGMVFGADVANIVARLPGTPAPGAAGQDGAGAGEDTAGQNTPGQGAAALGADRPGAAETDGPTGGALLLMAHYDSRAHAPGAADDAAGVAAILETVRAVIAGGGVARDLIVLFTDGEEAGLLGARAFFEHHPWADRVGLVLNAEARGSRGTAVMFETSADNAALIRTYDRSVRPRQGNALTGAVYRRMPNDTDLSVALDHGLAGLNFAFIDGYADYHAATDTPANLDPASVQALGAQLLSATRAFGQGALGPPPGTSQAGGSAVYFQIAGVFVHYPAAFAWPLTAIALAGVAGLVAWAWRAGRVRGADLVRAMTAQGRNALVGAALLMALAALFSGGFDSVGLRRAMAVSDGLALGYTLALLAVMTGLGALDARGGGRPVRVALAVLVVAGLALGGVPWWAAAAVGALLAALGVPDRPVAARALWLGGLVWLGAWALAFQILLGPGSYVLVWPLLLATGAAAVTLRHSWPHDDWRCLALAALSAVPALLWAVSIGHYLFLALGVPVAAVLVVPAWLLALSATPLVVAAGRALGGALAWSAAGAAALTLAWVAITAGFDARHPRPASLMLLVDRATGSQHWVSRRADPGAWEAGVLGARPSALDTRLLKLFGRSLTLYGRPVDEPIAGLAPGPVLDAAPGQGDATDLVLRPSGPGATLILSVASERPVRPVAVGGVALGADRALGLGEAGRLQFFYQGVPEDGLTMRLGHDAPLDVQAFELRHGWPPPVARRLPAQPADVMPAPSGFSHGVLRAVRRQVAPPRGDDPADTADTAGPAGAGPPMR</sequence>
<feature type="region of interest" description="Disordered" evidence="1">
    <location>
        <begin position="124"/>
        <end position="164"/>
    </location>
</feature>
<dbReference type="GO" id="GO:0006508">
    <property type="term" value="P:proteolysis"/>
    <property type="evidence" value="ECO:0007669"/>
    <property type="project" value="InterPro"/>
</dbReference>
<keyword evidence="5" id="KW-1185">Reference proteome</keyword>
<dbReference type="PANTHER" id="PTHR12147">
    <property type="entry name" value="METALLOPEPTIDASE M28 FAMILY MEMBER"/>
    <property type="match status" value="1"/>
</dbReference>
<proteinExistence type="predicted"/>
<dbReference type="Gene3D" id="3.40.630.10">
    <property type="entry name" value="Zn peptidases"/>
    <property type="match status" value="1"/>
</dbReference>
<dbReference type="GO" id="GO:0008235">
    <property type="term" value="F:metalloexopeptidase activity"/>
    <property type="evidence" value="ECO:0007669"/>
    <property type="project" value="InterPro"/>
</dbReference>
<dbReference type="EMBL" id="SLXO01000002">
    <property type="protein sequence ID" value="TCP37604.1"/>
    <property type="molecule type" value="Genomic_DNA"/>
</dbReference>
<evidence type="ECO:0000256" key="1">
    <source>
        <dbReference type="SAM" id="MobiDB-lite"/>
    </source>
</evidence>
<dbReference type="AlphaFoldDB" id="A0A4R2PRD7"/>
<evidence type="ECO:0000256" key="2">
    <source>
        <dbReference type="SAM" id="Phobius"/>
    </source>
</evidence>
<protein>
    <submittedName>
        <fullName evidence="4">Peptidase M28-like protein</fullName>
    </submittedName>
</protein>
<feature type="region of interest" description="Disordered" evidence="1">
    <location>
        <begin position="859"/>
        <end position="887"/>
    </location>
</feature>
<feature type="transmembrane region" description="Helical" evidence="2">
    <location>
        <begin position="552"/>
        <end position="569"/>
    </location>
</feature>
<feature type="domain" description="Peptidase M28" evidence="3">
    <location>
        <begin position="168"/>
        <end position="344"/>
    </location>
</feature>
<organism evidence="4 5">
    <name type="scientific">Rhodothalassium salexigens DSM 2132</name>
    <dbReference type="NCBI Taxonomy" id="1188247"/>
    <lineage>
        <taxon>Bacteria</taxon>
        <taxon>Pseudomonadati</taxon>
        <taxon>Pseudomonadota</taxon>
        <taxon>Alphaproteobacteria</taxon>
        <taxon>Rhodothalassiales</taxon>
        <taxon>Rhodothalassiaceae</taxon>
        <taxon>Rhodothalassium</taxon>
    </lineage>
</organism>
<feature type="transmembrane region" description="Helical" evidence="2">
    <location>
        <begin position="527"/>
        <end position="547"/>
    </location>
</feature>
<dbReference type="SUPFAM" id="SSF53187">
    <property type="entry name" value="Zn-dependent exopeptidases"/>
    <property type="match status" value="1"/>
</dbReference>
<dbReference type="RefSeq" id="WP_132707179.1">
    <property type="nucleotide sequence ID" value="NZ_JACIGF010000002.1"/>
</dbReference>
<reference evidence="4 5" key="1">
    <citation type="submission" date="2019-03" db="EMBL/GenBank/DDBJ databases">
        <title>Genomic Encyclopedia of Type Strains, Phase IV (KMG-IV): sequencing the most valuable type-strain genomes for metagenomic binning, comparative biology and taxonomic classification.</title>
        <authorList>
            <person name="Goeker M."/>
        </authorList>
    </citation>
    <scope>NUCLEOTIDE SEQUENCE [LARGE SCALE GENOMIC DNA]</scope>
    <source>
        <strain evidence="4 5">DSM 2132</strain>
    </source>
</reference>
<feature type="compositionally biased region" description="Low complexity" evidence="1">
    <location>
        <begin position="873"/>
        <end position="887"/>
    </location>
</feature>
<dbReference type="OrthoDB" id="9778250at2"/>
<dbReference type="Proteomes" id="UP000295399">
    <property type="component" value="Unassembled WGS sequence"/>
</dbReference>
<feature type="compositionally biased region" description="Low complexity" evidence="1">
    <location>
        <begin position="137"/>
        <end position="161"/>
    </location>
</feature>
<dbReference type="InterPro" id="IPR045175">
    <property type="entry name" value="M28_fam"/>
</dbReference>
<dbReference type="Pfam" id="PF04389">
    <property type="entry name" value="Peptidase_M28"/>
    <property type="match status" value="1"/>
</dbReference>
<feature type="transmembrane region" description="Helical" evidence="2">
    <location>
        <begin position="487"/>
        <end position="515"/>
    </location>
</feature>
<accession>A0A4R2PRD7</accession>
<name>A0A4R2PRD7_RHOSA</name>
<keyword evidence="2" id="KW-0472">Membrane</keyword>
<evidence type="ECO:0000313" key="5">
    <source>
        <dbReference type="Proteomes" id="UP000295399"/>
    </source>
</evidence>
<dbReference type="InParanoid" id="A0A4R2PRD7"/>
<dbReference type="InterPro" id="IPR007484">
    <property type="entry name" value="Peptidase_M28"/>
</dbReference>
<comment type="caution">
    <text evidence="4">The sequence shown here is derived from an EMBL/GenBank/DDBJ whole genome shotgun (WGS) entry which is preliminary data.</text>
</comment>
<feature type="transmembrane region" description="Helical" evidence="2">
    <location>
        <begin position="610"/>
        <end position="633"/>
    </location>
</feature>
<feature type="transmembrane region" description="Helical" evidence="2">
    <location>
        <begin position="639"/>
        <end position="661"/>
    </location>
</feature>
<keyword evidence="2" id="KW-0812">Transmembrane</keyword>
<feature type="transmembrane region" description="Helical" evidence="2">
    <location>
        <begin position="383"/>
        <end position="403"/>
    </location>
</feature>
<evidence type="ECO:0000313" key="4">
    <source>
        <dbReference type="EMBL" id="TCP37604.1"/>
    </source>
</evidence>